<evidence type="ECO:0000256" key="1">
    <source>
        <dbReference type="ARBA" id="ARBA00001933"/>
    </source>
</evidence>
<comment type="similarity">
    <text evidence="2 4">Belongs to the class-I pyridoxal-phosphate-dependent aminotransferase family.</text>
</comment>
<comment type="cofactor">
    <cofactor evidence="1 4 5">
        <name>pyridoxal 5'-phosphate</name>
        <dbReference type="ChEBI" id="CHEBI:597326"/>
    </cofactor>
</comment>
<keyword evidence="9" id="KW-1185">Reference proteome</keyword>
<feature type="modified residue" description="N6-(pyridoxal phosphate)lysine" evidence="5">
    <location>
        <position position="254"/>
    </location>
</feature>
<dbReference type="CDD" id="cd00609">
    <property type="entry name" value="AAT_like"/>
    <property type="match status" value="1"/>
</dbReference>
<evidence type="ECO:0000313" key="9">
    <source>
        <dbReference type="Proteomes" id="UP001054252"/>
    </source>
</evidence>
<dbReference type="InterPro" id="IPR015422">
    <property type="entry name" value="PyrdxlP-dep_Trfase_small"/>
</dbReference>
<dbReference type="Gene3D" id="3.90.1150.10">
    <property type="entry name" value="Aspartate Aminotransferase, domain 1"/>
    <property type="match status" value="1"/>
</dbReference>
<evidence type="ECO:0000256" key="2">
    <source>
        <dbReference type="ARBA" id="ARBA00007441"/>
    </source>
</evidence>
<evidence type="ECO:0000259" key="7">
    <source>
        <dbReference type="Pfam" id="PF00155"/>
    </source>
</evidence>
<dbReference type="PANTHER" id="PTHR45744:SF11">
    <property type="entry name" value="TYROSINE AMINOTRANSFERASE"/>
    <property type="match status" value="1"/>
</dbReference>
<evidence type="ECO:0000256" key="3">
    <source>
        <dbReference type="ARBA" id="ARBA00022898"/>
    </source>
</evidence>
<dbReference type="GO" id="GO:0006572">
    <property type="term" value="P:L-tyrosine catabolic process"/>
    <property type="evidence" value="ECO:0007669"/>
    <property type="project" value="TreeGrafter"/>
</dbReference>
<keyword evidence="3 4" id="KW-0663">Pyridoxal phosphate</keyword>
<evidence type="ECO:0000256" key="6">
    <source>
        <dbReference type="SAM" id="MobiDB-lite"/>
    </source>
</evidence>
<feature type="region of interest" description="Disordered" evidence="6">
    <location>
        <begin position="424"/>
        <end position="443"/>
    </location>
</feature>
<dbReference type="InterPro" id="IPR005958">
    <property type="entry name" value="TyrNic_aminoTrfase"/>
</dbReference>
<dbReference type="Gene3D" id="3.40.640.10">
    <property type="entry name" value="Type I PLP-dependent aspartate aminotransferase-like (Major domain)"/>
    <property type="match status" value="1"/>
</dbReference>
<dbReference type="AlphaFoldDB" id="A0AAV5HW26"/>
<dbReference type="GO" id="GO:0030170">
    <property type="term" value="F:pyridoxal phosphate binding"/>
    <property type="evidence" value="ECO:0007669"/>
    <property type="project" value="InterPro"/>
</dbReference>
<evidence type="ECO:0000256" key="5">
    <source>
        <dbReference type="PIRSR" id="PIRSR000517-1"/>
    </source>
</evidence>
<dbReference type="EMBL" id="BPVZ01000006">
    <property type="protein sequence ID" value="GKU93068.1"/>
    <property type="molecule type" value="Genomic_DNA"/>
</dbReference>
<gene>
    <name evidence="8" type="ORF">SLEP1_g6701</name>
</gene>
<dbReference type="PANTHER" id="PTHR45744">
    <property type="entry name" value="TYROSINE AMINOTRANSFERASE"/>
    <property type="match status" value="1"/>
</dbReference>
<dbReference type="InterPro" id="IPR015424">
    <property type="entry name" value="PyrdxlP-dep_Trfase"/>
</dbReference>
<dbReference type="NCBIfam" id="TIGR01265">
    <property type="entry name" value="tyr_nico_aTase"/>
    <property type="match status" value="1"/>
</dbReference>
<evidence type="ECO:0000256" key="4">
    <source>
        <dbReference type="PIRNR" id="PIRNR000517"/>
    </source>
</evidence>
<dbReference type="InterPro" id="IPR004839">
    <property type="entry name" value="Aminotransferase_I/II_large"/>
</dbReference>
<organism evidence="8 9">
    <name type="scientific">Rubroshorea leprosula</name>
    <dbReference type="NCBI Taxonomy" id="152421"/>
    <lineage>
        <taxon>Eukaryota</taxon>
        <taxon>Viridiplantae</taxon>
        <taxon>Streptophyta</taxon>
        <taxon>Embryophyta</taxon>
        <taxon>Tracheophyta</taxon>
        <taxon>Spermatophyta</taxon>
        <taxon>Magnoliopsida</taxon>
        <taxon>eudicotyledons</taxon>
        <taxon>Gunneridae</taxon>
        <taxon>Pentapetalae</taxon>
        <taxon>rosids</taxon>
        <taxon>malvids</taxon>
        <taxon>Malvales</taxon>
        <taxon>Dipterocarpaceae</taxon>
        <taxon>Rubroshorea</taxon>
    </lineage>
</organism>
<proteinExistence type="inferred from homology"/>
<accession>A0AAV5HW26</accession>
<reference evidence="8 9" key="1">
    <citation type="journal article" date="2021" name="Commun. Biol.">
        <title>The genome of Shorea leprosula (Dipterocarpaceae) highlights the ecological relevance of drought in aseasonal tropical rainforests.</title>
        <authorList>
            <person name="Ng K.K.S."/>
            <person name="Kobayashi M.J."/>
            <person name="Fawcett J.A."/>
            <person name="Hatakeyama M."/>
            <person name="Paape T."/>
            <person name="Ng C.H."/>
            <person name="Ang C.C."/>
            <person name="Tnah L.H."/>
            <person name="Lee C.T."/>
            <person name="Nishiyama T."/>
            <person name="Sese J."/>
            <person name="O'Brien M.J."/>
            <person name="Copetti D."/>
            <person name="Mohd Noor M.I."/>
            <person name="Ong R.C."/>
            <person name="Putra M."/>
            <person name="Sireger I.Z."/>
            <person name="Indrioko S."/>
            <person name="Kosugi Y."/>
            <person name="Izuno A."/>
            <person name="Isagi Y."/>
            <person name="Lee S.L."/>
            <person name="Shimizu K.K."/>
        </authorList>
    </citation>
    <scope>NUCLEOTIDE SEQUENCE [LARGE SCALE GENOMIC DNA]</scope>
    <source>
        <strain evidence="8">214</strain>
    </source>
</reference>
<dbReference type="Pfam" id="PF00155">
    <property type="entry name" value="Aminotran_1_2"/>
    <property type="match status" value="1"/>
</dbReference>
<dbReference type="FunFam" id="3.40.640.10:FF:000048">
    <property type="entry name" value="tyrosine aminotransferase"/>
    <property type="match status" value="1"/>
</dbReference>
<dbReference type="Proteomes" id="UP001054252">
    <property type="component" value="Unassembled WGS sequence"/>
</dbReference>
<evidence type="ECO:0000313" key="8">
    <source>
        <dbReference type="EMBL" id="GKU93068.1"/>
    </source>
</evidence>
<dbReference type="InterPro" id="IPR015421">
    <property type="entry name" value="PyrdxlP-dep_Trfase_major"/>
</dbReference>
<dbReference type="PIRSF" id="PIRSF000517">
    <property type="entry name" value="Tyr_transaminase"/>
    <property type="match status" value="1"/>
</dbReference>
<protein>
    <recommendedName>
        <fullName evidence="7">Aminotransferase class I/classII large domain-containing protein</fullName>
    </recommendedName>
</protein>
<sequence>MENGNGFKRWGFQKKQQDVTKAAILTPRLASYMLMDNLNRDDPRPVVSLGNGDPTLFQCFRTAAAAEDAVLDAFRSANYHSYSPPLGILPARRAIADHLNRDLPYKLSPDDVYVTIGCAQAITVTLEAIASPTANILLPRPGYLGYEAFAAHRQIEVRHYELLPEKGWDVDLDAVQVLADENTVAIVIINPGSPCGNVFSYEHLKKIAETARELGILVIADEVYGHISFGSTTFVPMGVFASIVPVLTLGSLSKRWTVPGWRLGWIAKNDPNGILKETGIVDSITTVLNVSCEPVTFIQGAIPQIIENTKEDFFMNIIGILREDADICYNGIKEIPCMSCPSKPEGGMFSMVKLDPSMLEGINDDLEFCIKLAREESVVVIPGVAVGMKDWLRVNFACEPASLQVGLERMKAFCRRHAKNKNEDPSEVIQTGNCSNTAGCPET</sequence>
<dbReference type="GO" id="GO:0004838">
    <property type="term" value="F:L-tyrosine-2-oxoglutarate transaminase activity"/>
    <property type="evidence" value="ECO:0007669"/>
    <property type="project" value="TreeGrafter"/>
</dbReference>
<name>A0AAV5HW26_9ROSI</name>
<feature type="compositionally biased region" description="Polar residues" evidence="6">
    <location>
        <begin position="428"/>
        <end position="443"/>
    </location>
</feature>
<comment type="caution">
    <text evidence="8">The sequence shown here is derived from an EMBL/GenBank/DDBJ whole genome shotgun (WGS) entry which is preliminary data.</text>
</comment>
<dbReference type="SUPFAM" id="SSF53383">
    <property type="entry name" value="PLP-dependent transferases"/>
    <property type="match status" value="1"/>
</dbReference>
<feature type="domain" description="Aminotransferase class I/classII large" evidence="7">
    <location>
        <begin position="45"/>
        <end position="409"/>
    </location>
</feature>